<reference evidence="1" key="1">
    <citation type="submission" date="2025-03" db="EMBL/GenBank/DDBJ databases">
        <authorList>
            <consortium name="ELIXIR-Norway"/>
            <consortium name="Elixir Norway"/>
        </authorList>
    </citation>
    <scope>NUCLEOTIDE SEQUENCE</scope>
</reference>
<dbReference type="EMBL" id="CATOBB020000461">
    <property type="protein sequence ID" value="CAM9163079.1"/>
    <property type="molecule type" value="Genomic_DNA"/>
</dbReference>
<dbReference type="Proteomes" id="UP001162501">
    <property type="component" value="Unassembled WGS sequence"/>
</dbReference>
<accession>A0ACB1KF91</accession>
<evidence type="ECO:0000313" key="1">
    <source>
        <dbReference type="EMBL" id="CAM9163079.1"/>
    </source>
</evidence>
<sequence length="103" mass="11469">MSNLSRGTGSRKDTKMRIRAFPVCELCLGRREEQNLMALQYGRSSTKSARWSSRAVNFRSDVQTSVARNLASSRTSGKRASSWLGKNQSPRCTLCILLSGLLQ</sequence>
<proteinExistence type="predicted"/>
<comment type="caution">
    <text evidence="1">The sequence shown here is derived from an EMBL/GenBank/DDBJ whole genome shotgun (WGS) entry which is preliminary data.</text>
</comment>
<protein>
    <submittedName>
        <fullName evidence="1">Uncharacterized protein</fullName>
    </submittedName>
</protein>
<organism evidence="1 2">
    <name type="scientific">Rangifer tarandus platyrhynchus</name>
    <name type="common">Svalbard reindeer</name>
    <dbReference type="NCBI Taxonomy" id="3082113"/>
    <lineage>
        <taxon>Eukaryota</taxon>
        <taxon>Metazoa</taxon>
        <taxon>Chordata</taxon>
        <taxon>Craniata</taxon>
        <taxon>Vertebrata</taxon>
        <taxon>Euteleostomi</taxon>
        <taxon>Mammalia</taxon>
        <taxon>Eutheria</taxon>
        <taxon>Laurasiatheria</taxon>
        <taxon>Artiodactyla</taxon>
        <taxon>Ruminantia</taxon>
        <taxon>Pecora</taxon>
        <taxon>Cervidae</taxon>
        <taxon>Odocoileinae</taxon>
        <taxon>Rangifer</taxon>
    </lineage>
</organism>
<name>A0ACB1KF91_RANTA</name>
<gene>
    <name evidence="1" type="ORF">MRATA1EN22A_LOCUS29266</name>
</gene>
<evidence type="ECO:0000313" key="2">
    <source>
        <dbReference type="Proteomes" id="UP001162501"/>
    </source>
</evidence>